<feature type="region of interest" description="Disordered" evidence="1">
    <location>
        <begin position="85"/>
        <end position="146"/>
    </location>
</feature>
<name>A0AAN6FWE8_9PEZI</name>
<feature type="compositionally biased region" description="Polar residues" evidence="1">
    <location>
        <begin position="29"/>
        <end position="40"/>
    </location>
</feature>
<feature type="compositionally biased region" description="Basic residues" evidence="1">
    <location>
        <begin position="87"/>
        <end position="99"/>
    </location>
</feature>
<feature type="region of interest" description="Disordered" evidence="1">
    <location>
        <begin position="1"/>
        <end position="42"/>
    </location>
</feature>
<evidence type="ECO:0000256" key="1">
    <source>
        <dbReference type="SAM" id="MobiDB-lite"/>
    </source>
</evidence>
<evidence type="ECO:0000313" key="2">
    <source>
        <dbReference type="EMBL" id="KAK0324089.1"/>
    </source>
</evidence>
<comment type="caution">
    <text evidence="2">The sequence shown here is derived from an EMBL/GenBank/DDBJ whole genome shotgun (WGS) entry which is preliminary data.</text>
</comment>
<feature type="region of interest" description="Disordered" evidence="1">
    <location>
        <begin position="52"/>
        <end position="71"/>
    </location>
</feature>
<dbReference type="Proteomes" id="UP001168146">
    <property type="component" value="Unassembled WGS sequence"/>
</dbReference>
<accession>A0AAN6FWE8</accession>
<dbReference type="AlphaFoldDB" id="A0AAN6FWE8"/>
<reference evidence="2" key="1">
    <citation type="submission" date="2021-12" db="EMBL/GenBank/DDBJ databases">
        <title>Black yeast isolated from Biological Soil Crust.</title>
        <authorList>
            <person name="Kurbessoian T."/>
        </authorList>
    </citation>
    <scope>NUCLEOTIDE SEQUENCE</scope>
    <source>
        <strain evidence="2">CCFEE 5208</strain>
    </source>
</reference>
<evidence type="ECO:0000313" key="3">
    <source>
        <dbReference type="Proteomes" id="UP001168146"/>
    </source>
</evidence>
<dbReference type="EMBL" id="JASUXU010000011">
    <property type="protein sequence ID" value="KAK0324089.1"/>
    <property type="molecule type" value="Genomic_DNA"/>
</dbReference>
<gene>
    <name evidence="2" type="ORF">LTR82_005210</name>
</gene>
<protein>
    <submittedName>
        <fullName evidence="2">Uncharacterized protein</fullName>
    </submittedName>
</protein>
<organism evidence="2 3">
    <name type="scientific">Friedmanniomyces endolithicus</name>
    <dbReference type="NCBI Taxonomy" id="329885"/>
    <lineage>
        <taxon>Eukaryota</taxon>
        <taxon>Fungi</taxon>
        <taxon>Dikarya</taxon>
        <taxon>Ascomycota</taxon>
        <taxon>Pezizomycotina</taxon>
        <taxon>Dothideomycetes</taxon>
        <taxon>Dothideomycetidae</taxon>
        <taxon>Mycosphaerellales</taxon>
        <taxon>Teratosphaeriaceae</taxon>
        <taxon>Friedmanniomyces</taxon>
    </lineage>
</organism>
<sequence>MAKTASLHPQPPEPSTSSKSSEFRDSLIPTPQSSSATGPSVSRFKEALKSMLIIPRTPTPPPLQEREYDSIDRQDVLELQRQLKAMKEKHKLRNVKVKRERTDDNPRRRKVARSSRHSTQLELDEEGGVRESATPTLAEREIIELD</sequence>
<proteinExistence type="predicted"/>
<feature type="compositionally biased region" description="Basic residues" evidence="1">
    <location>
        <begin position="107"/>
        <end position="116"/>
    </location>
</feature>